<reference evidence="3 4" key="1">
    <citation type="submission" date="2024-02" db="UniProtKB">
        <authorList>
            <consortium name="WormBaseParasite"/>
        </authorList>
    </citation>
    <scope>IDENTIFICATION</scope>
</reference>
<feature type="chain" id="PRO_5041856392" evidence="1">
    <location>
        <begin position="22"/>
        <end position="113"/>
    </location>
</feature>
<dbReference type="WBParaSite" id="MBELARI_LOCUS16189">
    <property type="protein sequence ID" value="MBELARI_LOCUS16189"/>
    <property type="gene ID" value="MBELARI_LOCUS16189"/>
</dbReference>
<feature type="signal peptide" evidence="1">
    <location>
        <begin position="1"/>
        <end position="21"/>
    </location>
</feature>
<evidence type="ECO:0000256" key="1">
    <source>
        <dbReference type="SAM" id="SignalP"/>
    </source>
</evidence>
<name>A0AAF3EQ35_9BILA</name>
<keyword evidence="1" id="KW-0732">Signal</keyword>
<evidence type="ECO:0000313" key="3">
    <source>
        <dbReference type="WBParaSite" id="MBELARI_LOCUS1175"/>
    </source>
</evidence>
<dbReference type="Proteomes" id="UP000887575">
    <property type="component" value="Unassembled WGS sequence"/>
</dbReference>
<organism evidence="2 4">
    <name type="scientific">Mesorhabditis belari</name>
    <dbReference type="NCBI Taxonomy" id="2138241"/>
    <lineage>
        <taxon>Eukaryota</taxon>
        <taxon>Metazoa</taxon>
        <taxon>Ecdysozoa</taxon>
        <taxon>Nematoda</taxon>
        <taxon>Chromadorea</taxon>
        <taxon>Rhabditida</taxon>
        <taxon>Rhabditina</taxon>
        <taxon>Rhabditomorpha</taxon>
        <taxon>Rhabditoidea</taxon>
        <taxon>Rhabditidae</taxon>
        <taxon>Mesorhabditinae</taxon>
        <taxon>Mesorhabditis</taxon>
    </lineage>
</organism>
<sequence length="113" mass="12725">MLSTSKFLLFSATIGTYVIFSAPVGLDLRDDLKSLNACRTDEVEKQIEDDCGKLEKSASCEKFGEITRCTINHLKTLCHMENAGEVLLGVYKLITQEVHADPERKKCIEDFHE</sequence>
<dbReference type="AlphaFoldDB" id="A0AAF3EQ35"/>
<accession>A0AAF3EQ35</accession>
<keyword evidence="2" id="KW-1185">Reference proteome</keyword>
<protein>
    <submittedName>
        <fullName evidence="3 4">Uncharacterized protein</fullName>
    </submittedName>
</protein>
<dbReference type="WBParaSite" id="MBELARI_LOCUS1175">
    <property type="protein sequence ID" value="MBELARI_LOCUS1175"/>
    <property type="gene ID" value="MBELARI_LOCUS1175"/>
</dbReference>
<evidence type="ECO:0000313" key="2">
    <source>
        <dbReference type="Proteomes" id="UP000887575"/>
    </source>
</evidence>
<evidence type="ECO:0000313" key="4">
    <source>
        <dbReference type="WBParaSite" id="MBELARI_LOCUS16189"/>
    </source>
</evidence>
<proteinExistence type="predicted"/>